<gene>
    <name evidence="1" type="ORF">GURASL_26070</name>
</gene>
<dbReference type="Proteomes" id="UP001317705">
    <property type="component" value="Chromosome"/>
</dbReference>
<reference evidence="1 2" key="1">
    <citation type="submission" date="2022-12" db="EMBL/GenBank/DDBJ databases">
        <title>Polyphasic characterization of Geotalea uranireducens NIT-SL11 newly isolated from a complex of sewage sludge and microbially reduced graphene oxide.</title>
        <authorList>
            <person name="Xie L."/>
            <person name="Yoshida N."/>
            <person name="Meng L."/>
        </authorList>
    </citation>
    <scope>NUCLEOTIDE SEQUENCE [LARGE SCALE GENOMIC DNA]</scope>
    <source>
        <strain evidence="1 2">NIT-SL11</strain>
    </source>
</reference>
<proteinExistence type="predicted"/>
<name>A0ABN6VTK3_9BACT</name>
<dbReference type="InterPro" id="IPR015919">
    <property type="entry name" value="Cadherin-like_sf"/>
</dbReference>
<protein>
    <recommendedName>
        <fullName evidence="3">Cadherin repeat domain-containing protein</fullName>
    </recommendedName>
</protein>
<sequence length="258" mass="27413">MSGDLQVRLVPEAPTIASTLQAVYCGPGSPRFSWEKNGAALDESGATLTGKDFHKGDTLAVIVSAGGKEGRAEVVIGNSPPEISSVSWTPEIVRHGTDLVVTPSGSDADGDYLWYSYRWQINGTTLADDTPLLRGDRFVRGDRISLTITPNDTDGPGRPFVVPDFIVPNSQPYFVSTPPNGFQGTMYVYNAVARDPDGDPLTYSLAQAPAGMTVNPGTGRISWAIGSRDAGAHTVEVVALDSNGSRQSQIYTITVNIP</sequence>
<accession>A0ABN6VTK3</accession>
<organism evidence="1 2">
    <name type="scientific">Geotalea uraniireducens</name>
    <dbReference type="NCBI Taxonomy" id="351604"/>
    <lineage>
        <taxon>Bacteria</taxon>
        <taxon>Pseudomonadati</taxon>
        <taxon>Thermodesulfobacteriota</taxon>
        <taxon>Desulfuromonadia</taxon>
        <taxon>Geobacterales</taxon>
        <taxon>Geobacteraceae</taxon>
        <taxon>Geotalea</taxon>
    </lineage>
</organism>
<dbReference type="SUPFAM" id="SSF49313">
    <property type="entry name" value="Cadherin-like"/>
    <property type="match status" value="1"/>
</dbReference>
<evidence type="ECO:0000313" key="1">
    <source>
        <dbReference type="EMBL" id="BDV43684.1"/>
    </source>
</evidence>
<dbReference type="Pfam" id="PF05345">
    <property type="entry name" value="He_PIG"/>
    <property type="match status" value="1"/>
</dbReference>
<dbReference type="RefSeq" id="WP_281999810.1">
    <property type="nucleotide sequence ID" value="NZ_AP027151.1"/>
</dbReference>
<dbReference type="InterPro" id="IPR013783">
    <property type="entry name" value="Ig-like_fold"/>
</dbReference>
<keyword evidence="2" id="KW-1185">Reference proteome</keyword>
<evidence type="ECO:0008006" key="3">
    <source>
        <dbReference type="Google" id="ProtNLM"/>
    </source>
</evidence>
<dbReference type="EMBL" id="AP027151">
    <property type="protein sequence ID" value="BDV43684.1"/>
    <property type="molecule type" value="Genomic_DNA"/>
</dbReference>
<dbReference type="Gene3D" id="2.60.40.10">
    <property type="entry name" value="Immunoglobulins"/>
    <property type="match status" value="1"/>
</dbReference>
<evidence type="ECO:0000313" key="2">
    <source>
        <dbReference type="Proteomes" id="UP001317705"/>
    </source>
</evidence>